<dbReference type="Proteomes" id="UP000005143">
    <property type="component" value="Unassembled WGS sequence"/>
</dbReference>
<keyword evidence="1" id="KW-0812">Transmembrane</keyword>
<reference evidence="2 3" key="1">
    <citation type="journal article" date="2013" name="Biodegradation">
        <title>Quantitative proteomic analysis of ibuprofen-degrading Patulibacter sp. strain I11.</title>
        <authorList>
            <person name="Almeida B."/>
            <person name="Kjeldal H."/>
            <person name="Lolas I."/>
            <person name="Knudsen A.D."/>
            <person name="Carvalho G."/>
            <person name="Nielsen K.L."/>
            <person name="Barreto Crespo M.T."/>
            <person name="Stensballe A."/>
            <person name="Nielsen J.L."/>
        </authorList>
    </citation>
    <scope>NUCLEOTIDE SEQUENCE [LARGE SCALE GENOMIC DNA]</scope>
    <source>
        <strain evidence="2 3">I11</strain>
    </source>
</reference>
<keyword evidence="1" id="KW-1133">Transmembrane helix</keyword>
<dbReference type="AlphaFoldDB" id="H0E4H1"/>
<organism evidence="2 3">
    <name type="scientific">Patulibacter medicamentivorans</name>
    <dbReference type="NCBI Taxonomy" id="1097667"/>
    <lineage>
        <taxon>Bacteria</taxon>
        <taxon>Bacillati</taxon>
        <taxon>Actinomycetota</taxon>
        <taxon>Thermoleophilia</taxon>
        <taxon>Solirubrobacterales</taxon>
        <taxon>Patulibacteraceae</taxon>
        <taxon>Patulibacter</taxon>
    </lineage>
</organism>
<dbReference type="EMBL" id="AGUD01000106">
    <property type="protein sequence ID" value="EHN11423.1"/>
    <property type="molecule type" value="Genomic_DNA"/>
</dbReference>
<feature type="transmembrane region" description="Helical" evidence="1">
    <location>
        <begin position="6"/>
        <end position="27"/>
    </location>
</feature>
<evidence type="ECO:0000313" key="2">
    <source>
        <dbReference type="EMBL" id="EHN11423.1"/>
    </source>
</evidence>
<keyword evidence="1" id="KW-0472">Membrane</keyword>
<gene>
    <name evidence="2" type="ORF">PAI11_17020</name>
</gene>
<feature type="transmembrane region" description="Helical" evidence="1">
    <location>
        <begin position="48"/>
        <end position="74"/>
    </location>
</feature>
<name>H0E4H1_9ACTN</name>
<sequence length="121" mass="11908">MLLTLPVALLLGAPAGGCLIGAGVWVAQRGIAEAVVRKAQASDDVRTAVKLNVGALLVRAWLVTLGVIAAGVGIGDDHGAAAALTVLAAFTVYLVLSLLSRAGSDPAAGAKHTHPGGSAHS</sequence>
<keyword evidence="3" id="KW-1185">Reference proteome</keyword>
<evidence type="ECO:0000313" key="3">
    <source>
        <dbReference type="Proteomes" id="UP000005143"/>
    </source>
</evidence>
<feature type="transmembrane region" description="Helical" evidence="1">
    <location>
        <begin position="80"/>
        <end position="99"/>
    </location>
</feature>
<proteinExistence type="predicted"/>
<evidence type="ECO:0000256" key="1">
    <source>
        <dbReference type="SAM" id="Phobius"/>
    </source>
</evidence>
<comment type="caution">
    <text evidence="2">The sequence shown here is derived from an EMBL/GenBank/DDBJ whole genome shotgun (WGS) entry which is preliminary data.</text>
</comment>
<protein>
    <submittedName>
        <fullName evidence="2">Uncharacterized protein</fullName>
    </submittedName>
</protein>
<accession>H0E4H1</accession>